<comment type="caution">
    <text evidence="1">The sequence shown here is derived from an EMBL/GenBank/DDBJ whole genome shotgun (WGS) entry which is preliminary data.</text>
</comment>
<sequence>QIKESETMIDKLISEFPSSVFLFDAYILRTKAYKNQGCYDEAINILMELIKRVGQKPEIHIEIGNLYFETEDYLNARKNYLIAGEHFKQKRDDAAMALLLAGDASIAIGDNESAREYFLQAHLIAESLTLKDKATAKISSITEE</sequence>
<dbReference type="SUPFAM" id="SSF48452">
    <property type="entry name" value="TPR-like"/>
    <property type="match status" value="1"/>
</dbReference>
<dbReference type="InterPro" id="IPR011990">
    <property type="entry name" value="TPR-like_helical_dom_sf"/>
</dbReference>
<protein>
    <submittedName>
        <fullName evidence="1">Uncharacterized protein</fullName>
    </submittedName>
</protein>
<dbReference type="InterPro" id="IPR019734">
    <property type="entry name" value="TPR_rpt"/>
</dbReference>
<dbReference type="SMART" id="SM00028">
    <property type="entry name" value="TPR"/>
    <property type="match status" value="3"/>
</dbReference>
<organism evidence="1">
    <name type="scientific">marine sediment metagenome</name>
    <dbReference type="NCBI Taxonomy" id="412755"/>
    <lineage>
        <taxon>unclassified sequences</taxon>
        <taxon>metagenomes</taxon>
        <taxon>ecological metagenomes</taxon>
    </lineage>
</organism>
<reference evidence="1" key="1">
    <citation type="journal article" date="2014" name="Front. Microbiol.">
        <title>High frequency of phylogenetically diverse reductive dehalogenase-homologous genes in deep subseafloor sedimentary metagenomes.</title>
        <authorList>
            <person name="Kawai M."/>
            <person name="Futagami T."/>
            <person name="Toyoda A."/>
            <person name="Takaki Y."/>
            <person name="Nishi S."/>
            <person name="Hori S."/>
            <person name="Arai W."/>
            <person name="Tsubouchi T."/>
            <person name="Morono Y."/>
            <person name="Uchiyama I."/>
            <person name="Ito T."/>
            <person name="Fujiyama A."/>
            <person name="Inagaki F."/>
            <person name="Takami H."/>
        </authorList>
    </citation>
    <scope>NUCLEOTIDE SEQUENCE</scope>
    <source>
        <strain evidence="1">Expedition CK06-06</strain>
    </source>
</reference>
<gene>
    <name evidence="1" type="ORF">S12H4_45010</name>
</gene>
<dbReference type="EMBL" id="BARW01027782">
    <property type="protein sequence ID" value="GAJ05771.1"/>
    <property type="molecule type" value="Genomic_DNA"/>
</dbReference>
<proteinExistence type="predicted"/>
<dbReference type="Gene3D" id="1.25.40.10">
    <property type="entry name" value="Tetratricopeptide repeat domain"/>
    <property type="match status" value="1"/>
</dbReference>
<evidence type="ECO:0000313" key="1">
    <source>
        <dbReference type="EMBL" id="GAJ05771.1"/>
    </source>
</evidence>
<dbReference type="AlphaFoldDB" id="X1V0T1"/>
<feature type="non-terminal residue" evidence="1">
    <location>
        <position position="1"/>
    </location>
</feature>
<name>X1V0T1_9ZZZZ</name>
<accession>X1V0T1</accession>
<dbReference type="Pfam" id="PF13181">
    <property type="entry name" value="TPR_8"/>
    <property type="match status" value="1"/>
</dbReference>